<dbReference type="SMART" id="SM00948">
    <property type="entry name" value="Proteasome_A_N"/>
    <property type="match status" value="1"/>
</dbReference>
<dbReference type="GO" id="GO:0005737">
    <property type="term" value="C:cytoplasm"/>
    <property type="evidence" value="ECO:0007669"/>
    <property type="project" value="UniProtKB-SubCell"/>
</dbReference>
<evidence type="ECO:0000313" key="8">
    <source>
        <dbReference type="EMBL" id="CAB0004708.1"/>
    </source>
</evidence>
<name>A0A6H5GNQ7_9HEMI</name>
<dbReference type="GO" id="GO:0005634">
    <property type="term" value="C:nucleus"/>
    <property type="evidence" value="ECO:0007669"/>
    <property type="project" value="UniProtKB-SubCell"/>
</dbReference>
<comment type="similarity">
    <text evidence="6 7">Belongs to the peptidase T1A family.</text>
</comment>
<dbReference type="InterPro" id="IPR001353">
    <property type="entry name" value="Proteasome_sua/b"/>
</dbReference>
<evidence type="ECO:0000256" key="6">
    <source>
        <dbReference type="PROSITE-ProRule" id="PRU00808"/>
    </source>
</evidence>
<proteinExistence type="inferred from homology"/>
<dbReference type="FunFam" id="3.60.20.10:FF:000055">
    <property type="entry name" value="Proteasome subunit alpha type"/>
    <property type="match status" value="1"/>
</dbReference>
<comment type="function">
    <text evidence="1">The proteasome is a multicatalytic proteinase complex which is characterized by its ability to cleave peptides with Arg, Phe, Tyr, Leu, and Glu adjacent to the leaving group at neutral or slightly basic pH. The proteasome has an ATP-dependent proteolytic activity.</text>
</comment>
<evidence type="ECO:0000256" key="7">
    <source>
        <dbReference type="RuleBase" id="RU000551"/>
    </source>
</evidence>
<keyword evidence="2 7" id="KW-0963">Cytoplasm</keyword>
<dbReference type="PANTHER" id="PTHR11599">
    <property type="entry name" value="PROTEASOME SUBUNIT ALPHA/BETA"/>
    <property type="match status" value="1"/>
</dbReference>
<dbReference type="GO" id="GO:0006511">
    <property type="term" value="P:ubiquitin-dependent protein catabolic process"/>
    <property type="evidence" value="ECO:0007669"/>
    <property type="project" value="InterPro"/>
</dbReference>
<gene>
    <name evidence="8" type="ORF">NTEN_LOCUS10185</name>
</gene>
<dbReference type="Proteomes" id="UP000479000">
    <property type="component" value="Unassembled WGS sequence"/>
</dbReference>
<evidence type="ECO:0000256" key="2">
    <source>
        <dbReference type="ARBA" id="ARBA00022490"/>
    </source>
</evidence>
<keyword evidence="3 6" id="KW-0647">Proteasome</keyword>
<dbReference type="InterPro" id="IPR023332">
    <property type="entry name" value="Proteasome_alpha-type"/>
</dbReference>
<comment type="subunit">
    <text evidence="5">The 26S proteasome consists of a 20S proteasome core and two 19S regulatory subunits. The 20S proteasome core is composed of 28 subunits that are arranged in four stacked rings, resulting in a barrel-shaped structure. The two end rings are each formed by seven alpha subunits, and the two central rings are each formed by seven beta subunits. The catalytic chamber with the active sites is on the inside of the barrel.</text>
</comment>
<evidence type="ECO:0000256" key="4">
    <source>
        <dbReference type="ARBA" id="ARBA00023242"/>
    </source>
</evidence>
<protein>
    <recommendedName>
        <fullName evidence="7">Proteasome subunit alpha type</fullName>
    </recommendedName>
</protein>
<dbReference type="GO" id="GO:0019773">
    <property type="term" value="C:proteasome core complex, alpha-subunit complex"/>
    <property type="evidence" value="ECO:0007669"/>
    <property type="project" value="UniProtKB-UniRule"/>
</dbReference>
<reference evidence="8 9" key="1">
    <citation type="submission" date="2020-02" db="EMBL/GenBank/DDBJ databases">
        <authorList>
            <person name="Ferguson B K."/>
        </authorList>
    </citation>
    <scope>NUCLEOTIDE SEQUENCE [LARGE SCALE GENOMIC DNA]</scope>
</reference>
<organism evidence="8 9">
    <name type="scientific">Nesidiocoris tenuis</name>
    <dbReference type="NCBI Taxonomy" id="355587"/>
    <lineage>
        <taxon>Eukaryota</taxon>
        <taxon>Metazoa</taxon>
        <taxon>Ecdysozoa</taxon>
        <taxon>Arthropoda</taxon>
        <taxon>Hexapoda</taxon>
        <taxon>Insecta</taxon>
        <taxon>Pterygota</taxon>
        <taxon>Neoptera</taxon>
        <taxon>Paraneoptera</taxon>
        <taxon>Hemiptera</taxon>
        <taxon>Heteroptera</taxon>
        <taxon>Panheteroptera</taxon>
        <taxon>Cimicomorpha</taxon>
        <taxon>Miridae</taxon>
        <taxon>Dicyphina</taxon>
        <taxon>Nesidiocoris</taxon>
    </lineage>
</organism>
<keyword evidence="9" id="KW-1185">Reference proteome</keyword>
<dbReference type="InterPro" id="IPR034642">
    <property type="entry name" value="Proteasome_subunit_alpha6"/>
</dbReference>
<evidence type="ECO:0000256" key="1">
    <source>
        <dbReference type="ARBA" id="ARBA00002000"/>
    </source>
</evidence>
<dbReference type="InterPro" id="IPR029055">
    <property type="entry name" value="Ntn_hydrolases_N"/>
</dbReference>
<dbReference type="InterPro" id="IPR050115">
    <property type="entry name" value="Proteasome_alpha"/>
</dbReference>
<comment type="subcellular location">
    <subcellularLocation>
        <location evidence="7">Cytoplasm</location>
    </subcellularLocation>
    <subcellularLocation>
        <location evidence="7">Nucleus</location>
    </subcellularLocation>
</comment>
<dbReference type="PROSITE" id="PS00388">
    <property type="entry name" value="PROTEASOME_ALPHA_1"/>
    <property type="match status" value="1"/>
</dbReference>
<dbReference type="InterPro" id="IPR000426">
    <property type="entry name" value="Proteasome_asu_N"/>
</dbReference>
<evidence type="ECO:0000256" key="3">
    <source>
        <dbReference type="ARBA" id="ARBA00022942"/>
    </source>
</evidence>
<dbReference type="Gene3D" id="3.60.20.10">
    <property type="entry name" value="Glutamine Phosphoribosylpyrophosphate, subunit 1, domain 1"/>
    <property type="match status" value="1"/>
</dbReference>
<dbReference type="EMBL" id="CADCXU010015139">
    <property type="protein sequence ID" value="CAB0004708.1"/>
    <property type="molecule type" value="Genomic_DNA"/>
</dbReference>
<sequence length="246" mass="26760">MSRGSSAGFDRHITIFSPEGRLYQVEYAFKAIQGCDSTSIAVKGRDSAVVISQKKIPDKLLDASTMSHLFGITDAIGCVMTGFYADCKSQVGRAKYEAAQFKYKYGYTMPVDALCSKVATISQVYTQNAAMRPLACSMILIALDKEKGPLVYKTDPAGYFCSFKAISVGRKSNEANSFLEKKLKAKPDFSEDEAIQFSISCMASALAMELKSSDVEIGVISASRPGFRILDESEINGHLNAVADKE</sequence>
<dbReference type="Pfam" id="PF10584">
    <property type="entry name" value="Proteasome_A_N"/>
    <property type="match status" value="1"/>
</dbReference>
<dbReference type="CDD" id="cd03754">
    <property type="entry name" value="proteasome_alpha_type_6"/>
    <property type="match status" value="1"/>
</dbReference>
<evidence type="ECO:0000313" key="9">
    <source>
        <dbReference type="Proteomes" id="UP000479000"/>
    </source>
</evidence>
<evidence type="ECO:0000256" key="5">
    <source>
        <dbReference type="ARBA" id="ARBA00026071"/>
    </source>
</evidence>
<dbReference type="AlphaFoldDB" id="A0A6H5GNQ7"/>
<comment type="subunit">
    <text evidence="7">The 20S proteasome core is composed of 28 subunits that are arranged in four stacked rings, resulting in a barrel-shaped structure. The two end rings are each formed by seven alpha subunits, and the two central rings are each formed by seven beta subunits.</text>
</comment>
<keyword evidence="4 7" id="KW-0539">Nucleus</keyword>
<accession>A0A6H5GNQ7</accession>
<dbReference type="PROSITE" id="PS51475">
    <property type="entry name" value="PROTEASOME_ALPHA_2"/>
    <property type="match status" value="1"/>
</dbReference>
<dbReference type="Pfam" id="PF00227">
    <property type="entry name" value="Proteasome"/>
    <property type="match status" value="1"/>
</dbReference>
<dbReference type="OrthoDB" id="5835702at2759"/>
<dbReference type="SUPFAM" id="SSF56235">
    <property type="entry name" value="N-terminal nucleophile aminohydrolases (Ntn hydrolases)"/>
    <property type="match status" value="1"/>
</dbReference>